<feature type="domain" description="ASCH" evidence="1">
    <location>
        <begin position="17"/>
        <end position="133"/>
    </location>
</feature>
<protein>
    <submittedName>
        <fullName evidence="2">ASCH domain protein</fullName>
    </submittedName>
</protein>
<name>A0A0D1EII8_9RHOB</name>
<dbReference type="InterPro" id="IPR007374">
    <property type="entry name" value="ASCH_domain"/>
</dbReference>
<organism evidence="2 3">
    <name type="scientific">Jannaschia aquimarina</name>
    <dbReference type="NCBI Taxonomy" id="935700"/>
    <lineage>
        <taxon>Bacteria</taxon>
        <taxon>Pseudomonadati</taxon>
        <taxon>Pseudomonadota</taxon>
        <taxon>Alphaproteobacteria</taxon>
        <taxon>Rhodobacterales</taxon>
        <taxon>Roseobacteraceae</taxon>
        <taxon>Jannaschia</taxon>
    </lineage>
</organism>
<accession>A0A0D1EII8</accession>
<dbReference type="InterPro" id="IPR015947">
    <property type="entry name" value="PUA-like_sf"/>
</dbReference>
<dbReference type="STRING" id="935700.jaqu_08490"/>
<dbReference type="Pfam" id="PF04266">
    <property type="entry name" value="ASCH"/>
    <property type="match status" value="1"/>
</dbReference>
<dbReference type="Proteomes" id="UP000032232">
    <property type="component" value="Unassembled WGS sequence"/>
</dbReference>
<dbReference type="SMART" id="SM01022">
    <property type="entry name" value="ASCH"/>
    <property type="match status" value="1"/>
</dbReference>
<dbReference type="OrthoDB" id="9807542at2"/>
<dbReference type="Gene3D" id="3.10.400.10">
    <property type="entry name" value="Sulfate adenylyltransferase"/>
    <property type="match status" value="1"/>
</dbReference>
<reference evidence="2 3" key="1">
    <citation type="submission" date="2015-02" db="EMBL/GenBank/DDBJ databases">
        <title>Genome Sequence of Jannaschia aquimarina DSM28248, a member of the Roseobacter clade.</title>
        <authorList>
            <person name="Voget S."/>
            <person name="Daniel R."/>
        </authorList>
    </citation>
    <scope>NUCLEOTIDE SEQUENCE [LARGE SCALE GENOMIC DNA]</scope>
    <source>
        <strain evidence="2 3">GSW-M26</strain>
    </source>
</reference>
<keyword evidence="3" id="KW-1185">Reference proteome</keyword>
<evidence type="ECO:0000313" key="2">
    <source>
        <dbReference type="EMBL" id="KIT17434.1"/>
    </source>
</evidence>
<dbReference type="PANTHER" id="PTHR39203">
    <property type="entry name" value="CYTOPLASMIC PROTEIN-RELATED"/>
    <property type="match status" value="1"/>
</dbReference>
<dbReference type="PANTHER" id="PTHR39203:SF1">
    <property type="entry name" value="CYTOPLASMIC PROTEIN"/>
    <property type="match status" value="1"/>
</dbReference>
<proteinExistence type="predicted"/>
<evidence type="ECO:0000259" key="1">
    <source>
        <dbReference type="SMART" id="SM01022"/>
    </source>
</evidence>
<gene>
    <name evidence="2" type="ORF">jaqu_08490</name>
</gene>
<dbReference type="InterPro" id="IPR009326">
    <property type="entry name" value="DUF984"/>
</dbReference>
<dbReference type="SUPFAM" id="SSF88697">
    <property type="entry name" value="PUA domain-like"/>
    <property type="match status" value="1"/>
</dbReference>
<dbReference type="EMBL" id="JYFE01000018">
    <property type="protein sequence ID" value="KIT17434.1"/>
    <property type="molecule type" value="Genomic_DNA"/>
</dbReference>
<sequence>MTSLEALKATYPGAQAYRFGDGPDLCAELTALVVSGAKTATCGRLSDYPEGDPDRPVVGRRDIACLWDWTPACVTETVKVTERRFRDVPEDFALAEGEGTFEEWRRGHETYFGRNGGFDPGMWLLCERFRVVEVVG</sequence>
<dbReference type="AlphaFoldDB" id="A0A0D1EII8"/>
<dbReference type="RefSeq" id="WP_043917702.1">
    <property type="nucleotide sequence ID" value="NZ_FZPF01000008.1"/>
</dbReference>
<dbReference type="CDD" id="cd06553">
    <property type="entry name" value="ASCH_Ef3133_like"/>
    <property type="match status" value="1"/>
</dbReference>
<comment type="caution">
    <text evidence="2">The sequence shown here is derived from an EMBL/GenBank/DDBJ whole genome shotgun (WGS) entry which is preliminary data.</text>
</comment>
<dbReference type="PATRIC" id="fig|935700.4.peg.893"/>
<evidence type="ECO:0000313" key="3">
    <source>
        <dbReference type="Proteomes" id="UP000032232"/>
    </source>
</evidence>